<dbReference type="Proteomes" id="UP000481643">
    <property type="component" value="Unassembled WGS sequence"/>
</dbReference>
<evidence type="ECO:0000313" key="2">
    <source>
        <dbReference type="Proteomes" id="UP000481643"/>
    </source>
</evidence>
<name>A0A6L3Y447_9HYPH</name>
<dbReference type="EMBL" id="WBVX01000045">
    <property type="protein sequence ID" value="KAB2676681.1"/>
    <property type="molecule type" value="Genomic_DNA"/>
</dbReference>
<organism evidence="1 2">
    <name type="scientific">Brucella tritici</name>
    <dbReference type="NCBI Taxonomy" id="94626"/>
    <lineage>
        <taxon>Bacteria</taxon>
        <taxon>Pseudomonadati</taxon>
        <taxon>Pseudomonadota</taxon>
        <taxon>Alphaproteobacteria</taxon>
        <taxon>Hyphomicrobiales</taxon>
        <taxon>Brucellaceae</taxon>
        <taxon>Brucella/Ochrobactrum group</taxon>
        <taxon>Brucella</taxon>
    </lineage>
</organism>
<gene>
    <name evidence="1" type="ORF">F9L08_26225</name>
</gene>
<comment type="caution">
    <text evidence="1">The sequence shown here is derived from an EMBL/GenBank/DDBJ whole genome shotgun (WGS) entry which is preliminary data.</text>
</comment>
<sequence>MMTIDEIFADDRRNPPAERSLPWQETCGSVAVVVEPKPHWAADMRAFRLTDQAYCYYADWTAHGPMARFFDHPDTRGDDVMMKARAMLAWEIADGLWSE</sequence>
<reference evidence="1 2" key="1">
    <citation type="submission" date="2019-09" db="EMBL/GenBank/DDBJ databases">
        <title>Taxonomic organization of the family Brucellaceae based on a phylogenomic approach.</title>
        <authorList>
            <person name="Leclercq S."/>
            <person name="Cloeckaert A."/>
            <person name="Zygmunt M.S."/>
        </authorList>
    </citation>
    <scope>NUCLEOTIDE SEQUENCE [LARGE SCALE GENOMIC DNA]</scope>
    <source>
        <strain evidence="1 2">WS1830</strain>
    </source>
</reference>
<dbReference type="RefSeq" id="WP_151653925.1">
    <property type="nucleotide sequence ID" value="NZ_WBVX01000045.1"/>
</dbReference>
<dbReference type="AlphaFoldDB" id="A0A6L3Y447"/>
<accession>A0A6L3Y447</accession>
<protein>
    <submittedName>
        <fullName evidence="1">Uncharacterized protein</fullName>
    </submittedName>
</protein>
<evidence type="ECO:0000313" key="1">
    <source>
        <dbReference type="EMBL" id="KAB2676681.1"/>
    </source>
</evidence>
<proteinExistence type="predicted"/>